<dbReference type="KEGG" id="sast:CD934_05035"/>
<dbReference type="Pfam" id="PF00534">
    <property type="entry name" value="Glycos_transf_1"/>
    <property type="match status" value="1"/>
</dbReference>
<keyword evidence="10" id="KW-1185">Reference proteome</keyword>
<accession>A0A514JM80</accession>
<dbReference type="GO" id="GO:0016757">
    <property type="term" value="F:glycosyltransferase activity"/>
    <property type="evidence" value="ECO:0007669"/>
    <property type="project" value="UniProtKB-KW"/>
</dbReference>
<evidence type="ECO:0000259" key="7">
    <source>
        <dbReference type="Pfam" id="PF00534"/>
    </source>
</evidence>
<keyword evidence="6" id="KW-0119">Carbohydrate metabolism</keyword>
<dbReference type="GO" id="GO:0006006">
    <property type="term" value="P:glucose metabolic process"/>
    <property type="evidence" value="ECO:0007669"/>
    <property type="project" value="UniProtKB-KW"/>
</dbReference>
<dbReference type="AlphaFoldDB" id="A0A514JM80"/>
<dbReference type="Pfam" id="PF21269">
    <property type="entry name" value="TreT_GT1"/>
    <property type="match status" value="1"/>
</dbReference>
<dbReference type="InterPro" id="IPR001296">
    <property type="entry name" value="Glyco_trans_1"/>
</dbReference>
<protein>
    <submittedName>
        <fullName evidence="9">Glycosyl transferase family 1</fullName>
    </submittedName>
</protein>
<evidence type="ECO:0000256" key="3">
    <source>
        <dbReference type="ARBA" id="ARBA00022526"/>
    </source>
</evidence>
<evidence type="ECO:0000313" key="9">
    <source>
        <dbReference type="EMBL" id="QDI68102.1"/>
    </source>
</evidence>
<dbReference type="InterPro" id="IPR052078">
    <property type="entry name" value="Trehalose_Metab_GTase"/>
</dbReference>
<name>A0A514JM80_9ACTN</name>
<gene>
    <name evidence="9" type="ORF">CD934_05035</name>
</gene>
<evidence type="ECO:0000259" key="8">
    <source>
        <dbReference type="Pfam" id="PF21269"/>
    </source>
</evidence>
<reference evidence="9 10" key="1">
    <citation type="submission" date="2017-07" db="EMBL/GenBank/DDBJ databases">
        <title>The Complete Genome of Streptomyces asterosporus-ZSY.</title>
        <authorList>
            <person name="Zhang S."/>
        </authorList>
    </citation>
    <scope>NUCLEOTIDE SEQUENCE [LARGE SCALE GENOMIC DNA]</scope>
    <source>
        <strain evidence="9 10">DSM 41452</strain>
    </source>
</reference>
<dbReference type="PANTHER" id="PTHR47779:SF1">
    <property type="entry name" value="SYNTHASE (CCG-9), PUTATIVE (AFU_ORTHOLOGUE AFUA_3G12100)-RELATED"/>
    <property type="match status" value="1"/>
</dbReference>
<keyword evidence="3" id="KW-0313">Glucose metabolism</keyword>
<comment type="similarity">
    <text evidence="1">Belongs to the glycosyltransferase group 1 family. Glycosyltransferase 4 subfamily.</text>
</comment>
<organism evidence="9 10">
    <name type="scientific">Streptomyces calvus</name>
    <dbReference type="NCBI Taxonomy" id="67282"/>
    <lineage>
        <taxon>Bacteria</taxon>
        <taxon>Bacillati</taxon>
        <taxon>Actinomycetota</taxon>
        <taxon>Actinomycetes</taxon>
        <taxon>Kitasatosporales</taxon>
        <taxon>Streptomycetaceae</taxon>
        <taxon>Streptomyces</taxon>
    </lineage>
</organism>
<dbReference type="InterPro" id="IPR049438">
    <property type="entry name" value="TreT_GT1"/>
</dbReference>
<proteinExistence type="inferred from homology"/>
<evidence type="ECO:0000313" key="10">
    <source>
        <dbReference type="Proteomes" id="UP000316215"/>
    </source>
</evidence>
<dbReference type="EMBL" id="CP022310">
    <property type="protein sequence ID" value="QDI68102.1"/>
    <property type="molecule type" value="Genomic_DNA"/>
</dbReference>
<evidence type="ECO:0000256" key="6">
    <source>
        <dbReference type="ARBA" id="ARBA00023277"/>
    </source>
</evidence>
<dbReference type="Gene3D" id="3.40.50.2000">
    <property type="entry name" value="Glycogen Phosphorylase B"/>
    <property type="match status" value="2"/>
</dbReference>
<dbReference type="Proteomes" id="UP000316215">
    <property type="component" value="Chromosome"/>
</dbReference>
<evidence type="ECO:0000256" key="4">
    <source>
        <dbReference type="ARBA" id="ARBA00022676"/>
    </source>
</evidence>
<feature type="domain" description="Glycosyl transferase family 1" evidence="7">
    <location>
        <begin position="405"/>
        <end position="490"/>
    </location>
</feature>
<keyword evidence="5 9" id="KW-0808">Transferase</keyword>
<comment type="subunit">
    <text evidence="2">Homodimer.</text>
</comment>
<evidence type="ECO:0000256" key="1">
    <source>
        <dbReference type="ARBA" id="ARBA00009481"/>
    </source>
</evidence>
<evidence type="ECO:0000256" key="5">
    <source>
        <dbReference type="ARBA" id="ARBA00022679"/>
    </source>
</evidence>
<feature type="domain" description="Trehalose synthase N-terminal" evidence="8">
    <location>
        <begin position="92"/>
        <end position="242"/>
    </location>
</feature>
<evidence type="ECO:0000256" key="2">
    <source>
        <dbReference type="ARBA" id="ARBA00011738"/>
    </source>
</evidence>
<keyword evidence="4" id="KW-0328">Glycosyltransferase</keyword>
<dbReference type="PANTHER" id="PTHR47779">
    <property type="entry name" value="SYNTHASE (CCG-9), PUTATIVE (AFU_ORTHOLOGUE AFUA_3G12100)-RELATED"/>
    <property type="match status" value="1"/>
</dbReference>
<dbReference type="SUPFAM" id="SSF53756">
    <property type="entry name" value="UDP-Glycosyltransferase/glycogen phosphorylase"/>
    <property type="match status" value="1"/>
</dbReference>
<sequence length="517" mass="56285">MLDTHEKVNLRSTPSFLDACFLRECISCSNQGHLSAQAFWPPSSIDRSSEKVMVLHTLVDEVDSAFSGDIRTTPGALPARLADLVGDRTVWHMNSTATGGGVAELLHRSIRLHNHHGLRARWLVLTGEPDFFAVTKRLHHRLHGSPDPVGELGPAERNVYETTARSQAKQLLGRVAPGDLCVLHDPQTLGLAPHLADMGLRVAWRCHIGTTLHAEATQETWRFLEPYLSAPVRCGFSVAGYAPPWMERERIVVLPPSIDPSAPKNRRLDGAEVQDLLSAIGLQTAPASAGSPSSPDGPVARAAHVLQEQQLPPGAPVILQVSRWDPLKDMTGVLRTFADHVAPARPDAHLVLAGPEPADIPDDPEGAAIHGSVVDTWRLLPAPVRERVHLVNLSLKDAEANARVVNALQTRADVVLQKSLKEGFGLTVTEAMWKGKAIVASAVGGIPTQIRDGHEGLLVDDPRDLRTFGKAVLRLLRDDTLRERLGTAAHSRCAERFLVGHEFRGYCSLYGELLQCL</sequence>